<gene>
    <name evidence="1" type="ORF">D7W81_27180</name>
</gene>
<organism evidence="1 2">
    <name type="scientific">Corallococcus aberystwythensis</name>
    <dbReference type="NCBI Taxonomy" id="2316722"/>
    <lineage>
        <taxon>Bacteria</taxon>
        <taxon>Pseudomonadati</taxon>
        <taxon>Myxococcota</taxon>
        <taxon>Myxococcia</taxon>
        <taxon>Myxococcales</taxon>
        <taxon>Cystobacterineae</taxon>
        <taxon>Myxococcaceae</taxon>
        <taxon>Corallococcus</taxon>
    </lineage>
</organism>
<dbReference type="OrthoDB" id="5504656at2"/>
<dbReference type="EMBL" id="RAWK01000186">
    <property type="protein sequence ID" value="RKH59505.1"/>
    <property type="molecule type" value="Genomic_DNA"/>
</dbReference>
<dbReference type="AlphaFoldDB" id="A0A3A8Q0E4"/>
<reference evidence="2" key="1">
    <citation type="submission" date="2018-09" db="EMBL/GenBank/DDBJ databases">
        <authorList>
            <person name="Livingstone P.G."/>
            <person name="Whitworth D.E."/>
        </authorList>
    </citation>
    <scope>NUCLEOTIDE SEQUENCE [LARGE SCALE GENOMIC DNA]</scope>
    <source>
        <strain evidence="2">AB050A</strain>
    </source>
</reference>
<dbReference type="RefSeq" id="WP_120558309.1">
    <property type="nucleotide sequence ID" value="NZ_RAWK01000186.1"/>
</dbReference>
<dbReference type="InterPro" id="IPR038081">
    <property type="entry name" value="CalX-like_sf"/>
</dbReference>
<protein>
    <recommendedName>
        <fullName evidence="3">Lipoprotein</fullName>
    </recommendedName>
</protein>
<accession>A0A3A8Q0E4</accession>
<evidence type="ECO:0008006" key="3">
    <source>
        <dbReference type="Google" id="ProtNLM"/>
    </source>
</evidence>
<name>A0A3A8Q0E4_9BACT</name>
<evidence type="ECO:0000313" key="2">
    <source>
        <dbReference type="Proteomes" id="UP000267003"/>
    </source>
</evidence>
<keyword evidence="2" id="KW-1185">Reference proteome</keyword>
<sequence length="237" mass="24621">MPRSLPRLAVLACALALGCGGNTPYYHLDWGGQDTVTAAPGDAVPYDIAIQRIADNLGEVRVSAAIAPEGVTFGPAFSLPEGETIASTTATITVAPGVTSYGVNALQLVAEDPANNVTARGNISLVILQPPEPNASFSLAVEPRQVNLAPGQSGQVTVTVTRAEGFTGPLTLTLETPSNTTRLGIDPVTLAAGETTAQVRVTTDRSLTVLPYVVKFVATSEDGRTARTGFTFNMNLR</sequence>
<evidence type="ECO:0000313" key="1">
    <source>
        <dbReference type="EMBL" id="RKH59505.1"/>
    </source>
</evidence>
<dbReference type="PROSITE" id="PS51257">
    <property type="entry name" value="PROKAR_LIPOPROTEIN"/>
    <property type="match status" value="1"/>
</dbReference>
<dbReference type="SUPFAM" id="SSF141072">
    <property type="entry name" value="CalX-like"/>
    <property type="match status" value="1"/>
</dbReference>
<proteinExistence type="predicted"/>
<comment type="caution">
    <text evidence="1">The sequence shown here is derived from an EMBL/GenBank/DDBJ whole genome shotgun (WGS) entry which is preliminary data.</text>
</comment>
<dbReference type="Proteomes" id="UP000267003">
    <property type="component" value="Unassembled WGS sequence"/>
</dbReference>